<dbReference type="InterPro" id="IPR032466">
    <property type="entry name" value="Metal_Hydrolase"/>
</dbReference>
<feature type="binding site" evidence="8">
    <location>
        <position position="248"/>
    </location>
    <ligand>
        <name>Zn(2+)</name>
        <dbReference type="ChEBI" id="CHEBI:29105"/>
    </ligand>
</feature>
<evidence type="ECO:0000313" key="10">
    <source>
        <dbReference type="EMBL" id="QDP83984.1"/>
    </source>
</evidence>
<dbReference type="Gene3D" id="2.30.40.10">
    <property type="entry name" value="Urease, subunit C, domain 1"/>
    <property type="match status" value="1"/>
</dbReference>
<keyword evidence="4 5" id="KW-0119">Carbohydrate metabolism</keyword>
<gene>
    <name evidence="10" type="ORF">FOH10_33965</name>
</gene>
<evidence type="ECO:0000313" key="11">
    <source>
        <dbReference type="Proteomes" id="UP000317039"/>
    </source>
</evidence>
<dbReference type="Pfam" id="PF01979">
    <property type="entry name" value="Amidohydro_1"/>
    <property type="match status" value="1"/>
</dbReference>
<feature type="binding site" evidence="7">
    <location>
        <begin position="251"/>
        <end position="252"/>
    </location>
    <ligand>
        <name>substrate</name>
    </ligand>
</feature>
<feature type="active site" description="Proton donor/acceptor" evidence="6">
    <location>
        <position position="308"/>
    </location>
</feature>
<dbReference type="PANTHER" id="PTHR11113:SF14">
    <property type="entry name" value="N-ACETYLGLUCOSAMINE-6-PHOSPHATE DEACETYLASE"/>
    <property type="match status" value="1"/>
</dbReference>
<feature type="binding site" evidence="8">
    <location>
        <position position="159"/>
    </location>
    <ligand>
        <name>Zn(2+)</name>
        <dbReference type="ChEBI" id="CHEBI:29105"/>
    </ligand>
</feature>
<sequence length="414" mass="43439">MRVCRGPHRSPNTGECHEYEEVRGVAVSAELHLELHLRGRVVSAGYPFEDGVVTVSGERITAVRSFTDWKAQRPYSPTPLPVGTLLPGLVDMHNHGGGGHGFDTLDAEEATAAAEYHHALGTTTILASIVSAPADEMVEQVAMLRELAAVGMIGGIHVEGPFLADTRCGAHDRRHLLAPDPRLTSRLLDAAGGHLRVMTLAPELPGFDTVARMLADRGAVVALGHSEADFDAFSKALRPNGFATSVTHVGNGMPPIHHRASGAGAAALTAASRGQIVVELIGDGVHVDAGFGTMVFAVAEDQIALVTDAMRAAGMPDGRYRLGAREMEVGGGVARTEDGAIAGGTSHLLQGVSWAVRECGVSLAEAVRAASLTPAIALGLTEVGDLCPGRYADVLVVDDELGLRRVLRRGRWLS</sequence>
<keyword evidence="3 5" id="KW-0378">Hydrolase</keyword>
<dbReference type="GO" id="GO:0008448">
    <property type="term" value="F:N-acetylglucosamine-6-phosphate deacetylase activity"/>
    <property type="evidence" value="ECO:0007669"/>
    <property type="project" value="InterPro"/>
</dbReference>
<evidence type="ECO:0000256" key="5">
    <source>
        <dbReference type="PIRNR" id="PIRNR038994"/>
    </source>
</evidence>
<dbReference type="InterPro" id="IPR003764">
    <property type="entry name" value="GlcNAc_6-P_deAcase"/>
</dbReference>
<dbReference type="SUPFAM" id="SSF51338">
    <property type="entry name" value="Composite domain of metallo-dependent hydrolases"/>
    <property type="match status" value="1"/>
</dbReference>
<evidence type="ECO:0000259" key="9">
    <source>
        <dbReference type="Pfam" id="PF01979"/>
    </source>
</evidence>
<dbReference type="EMBL" id="CP041695">
    <property type="protein sequence ID" value="QDP83984.1"/>
    <property type="molecule type" value="Genomic_DNA"/>
</dbReference>
<organism evidence="10 11">
    <name type="scientific">Nocardia otitidiscaviarum</name>
    <dbReference type="NCBI Taxonomy" id="1823"/>
    <lineage>
        <taxon>Bacteria</taxon>
        <taxon>Bacillati</taxon>
        <taxon>Actinomycetota</taxon>
        <taxon>Actinomycetes</taxon>
        <taxon>Mycobacteriales</taxon>
        <taxon>Nocardiaceae</taxon>
        <taxon>Nocardia</taxon>
    </lineage>
</organism>
<dbReference type="InterPro" id="IPR011059">
    <property type="entry name" value="Metal-dep_hydrolase_composite"/>
</dbReference>
<accession>A0A516NYJ7</accession>
<feature type="binding site" evidence="8">
    <location>
        <position position="225"/>
    </location>
    <ligand>
        <name>Zn(2+)</name>
        <dbReference type="ChEBI" id="CHEBI:29105"/>
    </ligand>
</feature>
<evidence type="ECO:0000256" key="3">
    <source>
        <dbReference type="ARBA" id="ARBA00022801"/>
    </source>
</evidence>
<protein>
    <submittedName>
        <fullName evidence="10">Amidohydrolase family protein</fullName>
    </submittedName>
</protein>
<evidence type="ECO:0000256" key="8">
    <source>
        <dbReference type="PIRSR" id="PIRSR038994-3"/>
    </source>
</evidence>
<dbReference type="AlphaFoldDB" id="A0A516NYJ7"/>
<dbReference type="SUPFAM" id="SSF51556">
    <property type="entry name" value="Metallo-dependent hydrolases"/>
    <property type="match status" value="1"/>
</dbReference>
<feature type="binding site" evidence="7">
    <location>
        <position position="170"/>
    </location>
    <ligand>
        <name>substrate</name>
    </ligand>
</feature>
<evidence type="ECO:0000256" key="2">
    <source>
        <dbReference type="ARBA" id="ARBA00022723"/>
    </source>
</evidence>
<comment type="cofactor">
    <cofactor evidence="8">
        <name>a divalent metal cation</name>
        <dbReference type="ChEBI" id="CHEBI:60240"/>
    </cofactor>
    <text evidence="8">Binds 1 divalent metal cation per subunit.</text>
</comment>
<evidence type="ECO:0000256" key="4">
    <source>
        <dbReference type="ARBA" id="ARBA00023277"/>
    </source>
</evidence>
<evidence type="ECO:0000256" key="1">
    <source>
        <dbReference type="ARBA" id="ARBA00010716"/>
    </source>
</evidence>
<dbReference type="PANTHER" id="PTHR11113">
    <property type="entry name" value="N-ACETYLGLUCOSAMINE-6-PHOSPHATE DEACETYLASE"/>
    <property type="match status" value="1"/>
</dbReference>
<feature type="binding site" evidence="7">
    <location>
        <position position="286"/>
    </location>
    <ligand>
        <name>substrate</name>
    </ligand>
</feature>
<feature type="binding site" evidence="7">
    <location>
        <position position="259"/>
    </location>
    <ligand>
        <name>substrate</name>
    </ligand>
</feature>
<evidence type="ECO:0000256" key="6">
    <source>
        <dbReference type="PIRSR" id="PIRSR038994-1"/>
    </source>
</evidence>
<dbReference type="GO" id="GO:0046872">
    <property type="term" value="F:metal ion binding"/>
    <property type="evidence" value="ECO:0007669"/>
    <property type="project" value="UniProtKB-KW"/>
</dbReference>
<dbReference type="Gene3D" id="3.20.20.140">
    <property type="entry name" value="Metal-dependent hydrolases"/>
    <property type="match status" value="1"/>
</dbReference>
<feature type="domain" description="Amidohydrolase-related" evidence="9">
    <location>
        <begin position="336"/>
        <end position="399"/>
    </location>
</feature>
<feature type="binding site" evidence="7">
    <location>
        <begin position="341"/>
        <end position="343"/>
    </location>
    <ligand>
        <name>substrate</name>
    </ligand>
</feature>
<comment type="similarity">
    <text evidence="1 5">Belongs to the metallo-dependent hydrolases superfamily. NagA family.</text>
</comment>
<dbReference type="PIRSF" id="PIRSF038994">
    <property type="entry name" value="NagA"/>
    <property type="match status" value="1"/>
</dbReference>
<keyword evidence="2 8" id="KW-0479">Metal-binding</keyword>
<proteinExistence type="inferred from homology"/>
<reference evidence="10 11" key="1">
    <citation type="submission" date="2019-07" db="EMBL/GenBank/DDBJ databases">
        <title>Complete Genome Sequence and Methylome Analysis of Nocardia otitidis-caviarum NEB252.</title>
        <authorList>
            <person name="Fomenkov A."/>
            <person name="Anton B.P."/>
            <person name="Vincze T."/>
            <person name="Roberts R.J."/>
        </authorList>
    </citation>
    <scope>NUCLEOTIDE SEQUENCE [LARGE SCALE GENOMIC DNA]</scope>
    <source>
        <strain evidence="10 11">NEB252</strain>
    </source>
</reference>
<dbReference type="Proteomes" id="UP000317039">
    <property type="component" value="Chromosome"/>
</dbReference>
<dbReference type="KEGG" id="nod:FOH10_33965"/>
<evidence type="ECO:0000256" key="7">
    <source>
        <dbReference type="PIRSR" id="PIRSR038994-2"/>
    </source>
</evidence>
<dbReference type="GO" id="GO:0006046">
    <property type="term" value="P:N-acetylglucosamine catabolic process"/>
    <property type="evidence" value="ECO:0007669"/>
    <property type="project" value="TreeGrafter"/>
</dbReference>
<dbReference type="InterPro" id="IPR006680">
    <property type="entry name" value="Amidohydro-rel"/>
</dbReference>
<name>A0A516NYJ7_9NOCA</name>